<gene>
    <name evidence="4" type="ORF">R4Y45_06785</name>
</gene>
<feature type="transmembrane region" description="Helical" evidence="2">
    <location>
        <begin position="257"/>
        <end position="275"/>
    </location>
</feature>
<evidence type="ECO:0000256" key="1">
    <source>
        <dbReference type="SAM" id="MobiDB-lite"/>
    </source>
</evidence>
<feature type="transmembrane region" description="Helical" evidence="2">
    <location>
        <begin position="323"/>
        <end position="348"/>
    </location>
</feature>
<feature type="domain" description="Zinc-ribbon" evidence="3">
    <location>
        <begin position="15"/>
        <end position="37"/>
    </location>
</feature>
<comment type="caution">
    <text evidence="4">The sequence shown here is derived from an EMBL/GenBank/DDBJ whole genome shotgun (WGS) entry which is preliminary data.</text>
</comment>
<evidence type="ECO:0000256" key="2">
    <source>
        <dbReference type="SAM" id="Phobius"/>
    </source>
</evidence>
<dbReference type="EMBL" id="JAWMWG010000004">
    <property type="protein sequence ID" value="MEJ6348922.1"/>
    <property type="molecule type" value="Genomic_DNA"/>
</dbReference>
<dbReference type="RefSeq" id="WP_339970420.1">
    <property type="nucleotide sequence ID" value="NZ_JAWMWG010000004.1"/>
</dbReference>
<dbReference type="Proteomes" id="UP001377804">
    <property type="component" value="Unassembled WGS sequence"/>
</dbReference>
<feature type="region of interest" description="Disordered" evidence="1">
    <location>
        <begin position="134"/>
        <end position="176"/>
    </location>
</feature>
<accession>A0ABU8SHR3</accession>
<dbReference type="Pfam" id="PF13240">
    <property type="entry name" value="Zn_Ribbon_1"/>
    <property type="match status" value="1"/>
</dbReference>
<keyword evidence="2" id="KW-0812">Transmembrane</keyword>
<feature type="transmembrane region" description="Helical" evidence="2">
    <location>
        <begin position="282"/>
        <end position="303"/>
    </location>
</feature>
<name>A0ABU8SHR3_9LACO</name>
<feature type="transmembrane region" description="Helical" evidence="2">
    <location>
        <begin position="70"/>
        <end position="103"/>
    </location>
</feature>
<evidence type="ECO:0000313" key="5">
    <source>
        <dbReference type="Proteomes" id="UP001377804"/>
    </source>
</evidence>
<protein>
    <submittedName>
        <fullName evidence="4">Zinc-ribbon domain-containing protein</fullName>
    </submittedName>
</protein>
<proteinExistence type="predicted"/>
<keyword evidence="5" id="KW-1185">Reference proteome</keyword>
<feature type="compositionally biased region" description="Basic and acidic residues" evidence="1">
    <location>
        <begin position="134"/>
        <end position="161"/>
    </location>
</feature>
<evidence type="ECO:0000313" key="4">
    <source>
        <dbReference type="EMBL" id="MEJ6348922.1"/>
    </source>
</evidence>
<organism evidence="4 5">
    <name type="scientific">Holzapfeliella saturejae</name>
    <dbReference type="NCBI Taxonomy" id="3082953"/>
    <lineage>
        <taxon>Bacteria</taxon>
        <taxon>Bacillati</taxon>
        <taxon>Bacillota</taxon>
        <taxon>Bacilli</taxon>
        <taxon>Lactobacillales</taxon>
        <taxon>Lactobacillaceae</taxon>
        <taxon>Holzapfeliella</taxon>
    </lineage>
</organism>
<evidence type="ECO:0000259" key="3">
    <source>
        <dbReference type="Pfam" id="PF13240"/>
    </source>
</evidence>
<dbReference type="InterPro" id="IPR026870">
    <property type="entry name" value="Zinc_ribbon_dom"/>
</dbReference>
<reference evidence="4 5" key="1">
    <citation type="submission" date="2023-10" db="EMBL/GenBank/DDBJ databases">
        <title>Holzapfeliella saturejae sp. nov. isolated from Satureja montana flowers.</title>
        <authorList>
            <person name="Alcantara C."/>
            <person name="Zuniga M."/>
            <person name="Landete J.M."/>
            <person name="Monedero V."/>
        </authorList>
    </citation>
    <scope>NUCLEOTIDE SEQUENCE [LARGE SCALE GENOMIC DNA]</scope>
    <source>
        <strain evidence="4 5">He02</strain>
    </source>
</reference>
<keyword evidence="2" id="KW-0472">Membrane</keyword>
<keyword evidence="2" id="KW-1133">Transmembrane helix</keyword>
<feature type="transmembrane region" description="Helical" evidence="2">
    <location>
        <begin position="192"/>
        <end position="215"/>
    </location>
</feature>
<sequence length="352" mass="39329">MVEKLTRKDDKAHRKCTKCGTILSEDAQFCPKCGQKVRSKSESAQNFDKYKPNPERLQQLKQFLQNNFELVYTIYGLLFLFTLFSKLLGFLLVIISAIVLYMMGLSHNGKTIKANQQVKDFYAKVFHRVKDSVEEANTKRQTEQSSDKPDVSKAEPHHVAESSEPVQPTKQEKNKRQTYYQKKNYIKARGSGWSSFFLFLSSLATLYGVLGAGFISNSNVSLYGLVGQTTSYIRMIEGVGQFFGSSAGSGAGFVQSLGYGLVLMPILVIVLSCFTHSKILRFLGAVAALLEVGIFGVMIYYVSEKANHFLGSYSGSVVNPNSGIFGMTANIFIVAMALMIIFSLYRLFQKKR</sequence>